<reference evidence="4" key="1">
    <citation type="submission" date="2019-09" db="EMBL/GenBank/DDBJ databases">
        <title>Draft genome information of white flower Hibiscus syriacus.</title>
        <authorList>
            <person name="Kim Y.-M."/>
        </authorList>
    </citation>
    <scope>NUCLEOTIDE SEQUENCE [LARGE SCALE GENOMIC DNA]</scope>
    <source>
        <strain evidence="4">YM2019G1</strain>
    </source>
</reference>
<dbReference type="InterPro" id="IPR003676">
    <property type="entry name" value="SAUR_fam"/>
</dbReference>
<dbReference type="Proteomes" id="UP000436088">
    <property type="component" value="Unassembled WGS sequence"/>
</dbReference>
<evidence type="ECO:0000256" key="2">
    <source>
        <dbReference type="ARBA" id="ARBA00022473"/>
    </source>
</evidence>
<keyword evidence="2" id="KW-0217">Developmental protein</keyword>
<dbReference type="GO" id="GO:0009733">
    <property type="term" value="P:response to auxin"/>
    <property type="evidence" value="ECO:0007669"/>
    <property type="project" value="InterPro"/>
</dbReference>
<comment type="similarity">
    <text evidence="1">Belongs to the ARG7 family.</text>
</comment>
<dbReference type="Pfam" id="PF02519">
    <property type="entry name" value="Auxin_inducible"/>
    <property type="match status" value="1"/>
</dbReference>
<sequence length="85" mass="9896">MGFHLLRIANAKRSLKRTLSSSDATMVPKGHFSVYVRESEKKRFVVRISFLKHPSFQNLLSQAEEEYGFNPYGCSDYPLQQRSFH</sequence>
<evidence type="ECO:0000256" key="3">
    <source>
        <dbReference type="ARBA" id="ARBA00022604"/>
    </source>
</evidence>
<name>A0A6A3CEL0_HIBSY</name>
<protein>
    <submittedName>
        <fullName evidence="4">SAUR-like auxin-responsive protein family</fullName>
    </submittedName>
</protein>
<evidence type="ECO:0000313" key="4">
    <source>
        <dbReference type="EMBL" id="KAE8725579.1"/>
    </source>
</evidence>
<comment type="caution">
    <text evidence="4">The sequence shown here is derived from an EMBL/GenBank/DDBJ whole genome shotgun (WGS) entry which is preliminary data.</text>
</comment>
<dbReference type="PANTHER" id="PTHR31929">
    <property type="entry name" value="SAUR-LIKE AUXIN-RESPONSIVE PROTEIN FAMILY-RELATED"/>
    <property type="match status" value="1"/>
</dbReference>
<organism evidence="4 5">
    <name type="scientific">Hibiscus syriacus</name>
    <name type="common">Rose of Sharon</name>
    <dbReference type="NCBI Taxonomy" id="106335"/>
    <lineage>
        <taxon>Eukaryota</taxon>
        <taxon>Viridiplantae</taxon>
        <taxon>Streptophyta</taxon>
        <taxon>Embryophyta</taxon>
        <taxon>Tracheophyta</taxon>
        <taxon>Spermatophyta</taxon>
        <taxon>Magnoliopsida</taxon>
        <taxon>eudicotyledons</taxon>
        <taxon>Gunneridae</taxon>
        <taxon>Pentapetalae</taxon>
        <taxon>rosids</taxon>
        <taxon>malvids</taxon>
        <taxon>Malvales</taxon>
        <taxon>Malvaceae</taxon>
        <taxon>Malvoideae</taxon>
        <taxon>Hibiscus</taxon>
    </lineage>
</organism>
<proteinExistence type="inferred from homology"/>
<dbReference type="EMBL" id="VEPZ02000412">
    <property type="protein sequence ID" value="KAE8725579.1"/>
    <property type="molecule type" value="Genomic_DNA"/>
</dbReference>
<accession>A0A6A3CEL0</accession>
<keyword evidence="5" id="KW-1185">Reference proteome</keyword>
<keyword evidence="3" id="KW-0341">Growth regulation</keyword>
<gene>
    <name evidence="4" type="ORF">F3Y22_tig00008386pilonHSYRG00056</name>
</gene>
<dbReference type="AlphaFoldDB" id="A0A6A3CEL0"/>
<evidence type="ECO:0000256" key="1">
    <source>
        <dbReference type="ARBA" id="ARBA00006974"/>
    </source>
</evidence>
<evidence type="ECO:0000313" key="5">
    <source>
        <dbReference type="Proteomes" id="UP000436088"/>
    </source>
</evidence>